<dbReference type="Proteomes" id="UP000051841">
    <property type="component" value="Unassembled WGS sequence"/>
</dbReference>
<dbReference type="AlphaFoldDB" id="A0A0R2HA51"/>
<organism evidence="1 2">
    <name type="scientific">Kandleria vitulina DSM 20405</name>
    <dbReference type="NCBI Taxonomy" id="1410657"/>
    <lineage>
        <taxon>Bacteria</taxon>
        <taxon>Bacillati</taxon>
        <taxon>Bacillota</taxon>
        <taxon>Erysipelotrichia</taxon>
        <taxon>Erysipelotrichales</taxon>
        <taxon>Coprobacillaceae</taxon>
        <taxon>Kandleria</taxon>
    </lineage>
</organism>
<evidence type="ECO:0008006" key="3">
    <source>
        <dbReference type="Google" id="ProtNLM"/>
    </source>
</evidence>
<gene>
    <name evidence="1" type="ORF">IV49_GL000823</name>
</gene>
<dbReference type="EMBL" id="JQBL01000020">
    <property type="protein sequence ID" value="KRN49778.1"/>
    <property type="molecule type" value="Genomic_DNA"/>
</dbReference>
<dbReference type="PATRIC" id="fig|1410657.5.peg.858"/>
<dbReference type="SUPFAM" id="SSF140657">
    <property type="entry name" value="Hyaluronidase post-catalytic domain-like"/>
    <property type="match status" value="1"/>
</dbReference>
<dbReference type="RefSeq" id="WP_031589478.1">
    <property type="nucleotide sequence ID" value="NZ_JNKN01000024.1"/>
</dbReference>
<keyword evidence="2" id="KW-1185">Reference proteome</keyword>
<dbReference type="Gene3D" id="1.10.287.950">
    <property type="entry name" value="Methyl-accepting chemotaxis protein"/>
    <property type="match status" value="2"/>
</dbReference>
<dbReference type="PROSITE" id="PS51257">
    <property type="entry name" value="PROKAR_LIPOPROTEIN"/>
    <property type="match status" value="1"/>
</dbReference>
<evidence type="ECO:0000313" key="2">
    <source>
        <dbReference type="Proteomes" id="UP000051841"/>
    </source>
</evidence>
<comment type="caution">
    <text evidence="1">The sequence shown here is derived from an EMBL/GenBank/DDBJ whole genome shotgun (WGS) entry which is preliminary data.</text>
</comment>
<accession>A0A0R2HA51</accession>
<protein>
    <recommendedName>
        <fullName evidence="3">Lipoprotein</fullName>
    </recommendedName>
</protein>
<evidence type="ECO:0000313" key="1">
    <source>
        <dbReference type="EMBL" id="KRN49778.1"/>
    </source>
</evidence>
<proteinExistence type="predicted"/>
<sequence length="622" mass="69316">MKKLLCLLLSLTLVGCTSSKGKSRERVQKKNSVVVLNEEGKKVIDSSSKQETVNVKADAFGNIKKIKVDVSLKKEDKSDLIKDQTILSKIKNKEGDEEFNLKNGTLLWQNHNEAIRYTGTSTKKLPVDVKLSYFLDGKQVSPNEIQGKSGQVKIRVDYKNNEERTMNGYKVYVPFTVLSMLSLSEDHFDHIKVKNGKVMDYENKHMVAGLISPGLSESLNDSDIPDFIEVSATAKDFQLDFSSHIVTSGLFKNIKMSPINKIEDLQNALNTLNDHSSQLVNNASKLVEGSGAFGEGLSQYTKGTRTINNAVKKLSEALSLMSSKSAELETGTTNFNKAVQVLKKSSSKETMSKILSLSNKEKELGEKLSEMKNGIASYKKLLDVIEKEDLSKTQEQLANGVYNDIQEKMKNVLNETSLTEDKKERVLSLLKSSLKESETLKQISDSYSHIYNACKDVKKVDMSSLTKLLDNMKNDVDELRKTLPNESSVKDLAGQVNALADGSEKIAKAMKAYKEGNQKIAKMSKKLSDGSDTLCKHLPQLEDGYQSLAKGMRQFAQGLTLFHEKGISQLASLSTGKKKEFIKKIKAIREADVYDNYSGKMDQQKSSVRFIIETDEIKKDES</sequence>
<reference evidence="1 2" key="1">
    <citation type="journal article" date="2015" name="Genome Announc.">
        <title>Expanding the biotechnology potential of lactobacilli through comparative genomics of 213 strains and associated genera.</title>
        <authorList>
            <person name="Sun Z."/>
            <person name="Harris H.M."/>
            <person name="McCann A."/>
            <person name="Guo C."/>
            <person name="Argimon S."/>
            <person name="Zhang W."/>
            <person name="Yang X."/>
            <person name="Jeffery I.B."/>
            <person name="Cooney J.C."/>
            <person name="Kagawa T.F."/>
            <person name="Liu W."/>
            <person name="Song Y."/>
            <person name="Salvetti E."/>
            <person name="Wrobel A."/>
            <person name="Rasinkangas P."/>
            <person name="Parkhill J."/>
            <person name="Rea M.C."/>
            <person name="O'Sullivan O."/>
            <person name="Ritari J."/>
            <person name="Douillard F.P."/>
            <person name="Paul Ross R."/>
            <person name="Yang R."/>
            <person name="Briner A.E."/>
            <person name="Felis G.E."/>
            <person name="de Vos W.M."/>
            <person name="Barrangou R."/>
            <person name="Klaenhammer T.R."/>
            <person name="Caufield P.W."/>
            <person name="Cui Y."/>
            <person name="Zhang H."/>
            <person name="O'Toole P.W."/>
        </authorList>
    </citation>
    <scope>NUCLEOTIDE SEQUENCE [LARGE SCALE GENOMIC DNA]</scope>
    <source>
        <strain evidence="1 2">DSM 20405</strain>
    </source>
</reference>
<name>A0A0R2HA51_9FIRM</name>